<dbReference type="OrthoDB" id="1421043at2"/>
<reference evidence="1 2" key="1">
    <citation type="submission" date="2019-02" db="EMBL/GenBank/DDBJ databases">
        <title>Draft genome sequence of Muricauda sp. 176CP4-71.</title>
        <authorList>
            <person name="Park J.-S."/>
        </authorList>
    </citation>
    <scope>NUCLEOTIDE SEQUENCE [LARGE SCALE GENOMIC DNA]</scope>
    <source>
        <strain evidence="1 2">176CP4-71</strain>
    </source>
</reference>
<keyword evidence="2" id="KW-1185">Reference proteome</keyword>
<proteinExistence type="predicted"/>
<sequence length="232" mass="25361">MRRVKFRFKHDVRLFYAAASLALLVLSCSDDGGEDPLPVEPPVSEVLEEVITVPFFIENDMGAMPTSPDEVIYEIRDKEPIRDMDGNHMTFGDFSTVTGRIEVTCENNGVFIDVTLSGLVPNGVYTLWHVTFNDGGADPSQDMLNIRGIGAVGKGDGSDNFFIASPTGQAHITALSPTPADLSMIGDIKDCPLTNEEEWHVVGSYHMDGKTWGEELGPDGTVVEQFGFVFKN</sequence>
<evidence type="ECO:0000313" key="2">
    <source>
        <dbReference type="Proteomes" id="UP000291981"/>
    </source>
</evidence>
<protein>
    <recommendedName>
        <fullName evidence="3">Lipoprotein</fullName>
    </recommendedName>
</protein>
<gene>
    <name evidence="1" type="ORF">EW142_07160</name>
</gene>
<evidence type="ECO:0000313" key="1">
    <source>
        <dbReference type="EMBL" id="TAI49570.1"/>
    </source>
</evidence>
<dbReference type="RefSeq" id="WP_130611711.1">
    <property type="nucleotide sequence ID" value="NZ_SGIU01000001.1"/>
</dbReference>
<dbReference type="EMBL" id="SGIU01000001">
    <property type="protein sequence ID" value="TAI49570.1"/>
    <property type="molecule type" value="Genomic_DNA"/>
</dbReference>
<dbReference type="AlphaFoldDB" id="A0A4V2HSY6"/>
<evidence type="ECO:0008006" key="3">
    <source>
        <dbReference type="Google" id="ProtNLM"/>
    </source>
</evidence>
<dbReference type="Proteomes" id="UP000291981">
    <property type="component" value="Unassembled WGS sequence"/>
</dbReference>
<organism evidence="1 2">
    <name type="scientific">Flagellimonas allohymeniacidonis</name>
    <dbReference type="NCBI Taxonomy" id="2517819"/>
    <lineage>
        <taxon>Bacteria</taxon>
        <taxon>Pseudomonadati</taxon>
        <taxon>Bacteroidota</taxon>
        <taxon>Flavobacteriia</taxon>
        <taxon>Flavobacteriales</taxon>
        <taxon>Flavobacteriaceae</taxon>
        <taxon>Flagellimonas</taxon>
    </lineage>
</organism>
<dbReference type="PROSITE" id="PS51257">
    <property type="entry name" value="PROKAR_LIPOPROTEIN"/>
    <property type="match status" value="1"/>
</dbReference>
<name>A0A4V2HSY6_9FLAO</name>
<accession>A0A4V2HSY6</accession>
<comment type="caution">
    <text evidence="1">The sequence shown here is derived from an EMBL/GenBank/DDBJ whole genome shotgun (WGS) entry which is preliminary data.</text>
</comment>